<comment type="subcellular location">
    <subcellularLocation>
        <location evidence="1">Membrane</location>
        <topology evidence="1">Single-pass membrane protein</topology>
    </subcellularLocation>
</comment>
<dbReference type="PANTHER" id="PTHR15549:SF30">
    <property type="entry name" value="MID2 DOMAIN-CONTAINING PROTEIN"/>
    <property type="match status" value="1"/>
</dbReference>
<evidence type="ECO:0000313" key="7">
    <source>
        <dbReference type="EMBL" id="KLO15278.1"/>
    </source>
</evidence>
<dbReference type="Proteomes" id="UP000053477">
    <property type="component" value="Unassembled WGS sequence"/>
</dbReference>
<evidence type="ECO:0000256" key="6">
    <source>
        <dbReference type="SAM" id="Phobius"/>
    </source>
</evidence>
<dbReference type="OrthoDB" id="2670057at2759"/>
<feature type="compositionally biased region" description="Polar residues" evidence="5">
    <location>
        <begin position="56"/>
        <end position="73"/>
    </location>
</feature>
<evidence type="ECO:0000256" key="2">
    <source>
        <dbReference type="ARBA" id="ARBA00022692"/>
    </source>
</evidence>
<organism evidence="7 8">
    <name type="scientific">Schizopora paradoxa</name>
    <dbReference type="NCBI Taxonomy" id="27342"/>
    <lineage>
        <taxon>Eukaryota</taxon>
        <taxon>Fungi</taxon>
        <taxon>Dikarya</taxon>
        <taxon>Basidiomycota</taxon>
        <taxon>Agaricomycotina</taxon>
        <taxon>Agaricomycetes</taxon>
        <taxon>Hymenochaetales</taxon>
        <taxon>Schizoporaceae</taxon>
        <taxon>Schizopora</taxon>
    </lineage>
</organism>
<keyword evidence="3 6" id="KW-1133">Transmembrane helix</keyword>
<keyword evidence="8" id="KW-1185">Reference proteome</keyword>
<dbReference type="GO" id="GO:0016020">
    <property type="term" value="C:membrane"/>
    <property type="evidence" value="ECO:0007669"/>
    <property type="project" value="UniProtKB-SubCell"/>
</dbReference>
<reference evidence="7 8" key="1">
    <citation type="submission" date="2015-04" db="EMBL/GenBank/DDBJ databases">
        <title>Complete genome sequence of Schizopora paradoxa KUC8140, a cosmopolitan wood degrader in East Asia.</title>
        <authorList>
            <consortium name="DOE Joint Genome Institute"/>
            <person name="Min B."/>
            <person name="Park H."/>
            <person name="Jang Y."/>
            <person name="Kim J.-J."/>
            <person name="Kim K.H."/>
            <person name="Pangilinan J."/>
            <person name="Lipzen A."/>
            <person name="Riley R."/>
            <person name="Grigoriev I.V."/>
            <person name="Spatafora J.W."/>
            <person name="Choi I.-G."/>
        </authorList>
    </citation>
    <scope>NUCLEOTIDE SEQUENCE [LARGE SCALE GENOMIC DNA]</scope>
    <source>
        <strain evidence="7 8">KUC8140</strain>
    </source>
</reference>
<feature type="region of interest" description="Disordered" evidence="5">
    <location>
        <begin position="443"/>
        <end position="462"/>
    </location>
</feature>
<dbReference type="InParanoid" id="A0A0H2S0H8"/>
<dbReference type="PANTHER" id="PTHR15549">
    <property type="entry name" value="PAIRED IMMUNOGLOBULIN-LIKE TYPE 2 RECEPTOR"/>
    <property type="match status" value="1"/>
</dbReference>
<keyword evidence="2 6" id="KW-0812">Transmembrane</keyword>
<gene>
    <name evidence="7" type="ORF">SCHPADRAFT_995999</name>
</gene>
<feature type="compositionally biased region" description="Basic and acidic residues" evidence="5">
    <location>
        <begin position="136"/>
        <end position="149"/>
    </location>
</feature>
<evidence type="ECO:0000313" key="8">
    <source>
        <dbReference type="Proteomes" id="UP000053477"/>
    </source>
</evidence>
<sequence>MSLMYKRQLPNSLPTGFTGSLTVTTNTLPSSLVIDNGATGSSLGTLAPSVTITYSTTENPTSSATDDASNATDTGVAVSSSASSSSISVGTVIGISVGVFVALAFALLLMFRLSANTRKLRALAQKKRRSTMVDGRNSRQDIERRKSGREMWMKMDDAEQREKVSKPKAAAAKSVYGDDATTVRGDDEADAKTYVERSVTVKSTKSTKTFKSIGYGVGLGLSNSFRTNEPPPQLEFTDHDMGTGAGFTRGAAPFARGTNPESWDGSTIADDSFLSLKHASAAYGVVSGNISPSIVQTHQTPPAIESKAHRWEEAEVVSPGGSEVYDDPSKPKHPYATASPVIVREPSSKAQNPFLDQNPFDDEPQSAYLHTPGGESSASMYSDFGSPPVTANDVQDRQQSALASLIAALNITPEEAKKRLSIAQSTPPHSAVSYASKYSDASGVSGIDKFPMPPPLPHNSHS</sequence>
<dbReference type="AlphaFoldDB" id="A0A0H2S0H8"/>
<accession>A0A0H2S0H8</accession>
<evidence type="ECO:0000256" key="3">
    <source>
        <dbReference type="ARBA" id="ARBA00022989"/>
    </source>
</evidence>
<proteinExistence type="predicted"/>
<feature type="region of interest" description="Disordered" evidence="5">
    <location>
        <begin position="127"/>
        <end position="149"/>
    </location>
</feature>
<name>A0A0H2S0H8_9AGAM</name>
<protein>
    <submittedName>
        <fullName evidence="7">Uncharacterized protein</fullName>
    </submittedName>
</protein>
<feature type="region of interest" description="Disordered" evidence="5">
    <location>
        <begin position="56"/>
        <end position="76"/>
    </location>
</feature>
<dbReference type="EMBL" id="KQ085932">
    <property type="protein sequence ID" value="KLO15278.1"/>
    <property type="molecule type" value="Genomic_DNA"/>
</dbReference>
<feature type="compositionally biased region" description="Pro residues" evidence="5">
    <location>
        <begin position="451"/>
        <end position="462"/>
    </location>
</feature>
<evidence type="ECO:0000256" key="4">
    <source>
        <dbReference type="ARBA" id="ARBA00023136"/>
    </source>
</evidence>
<keyword evidence="4 6" id="KW-0472">Membrane</keyword>
<dbReference type="GO" id="GO:0071944">
    <property type="term" value="C:cell periphery"/>
    <property type="evidence" value="ECO:0007669"/>
    <property type="project" value="UniProtKB-ARBA"/>
</dbReference>
<feature type="region of interest" description="Disordered" evidence="5">
    <location>
        <begin position="418"/>
        <end position="438"/>
    </location>
</feature>
<dbReference type="InterPro" id="IPR051694">
    <property type="entry name" value="Immunoregulatory_rcpt-like"/>
</dbReference>
<feature type="region of interest" description="Disordered" evidence="5">
    <location>
        <begin position="350"/>
        <end position="397"/>
    </location>
</feature>
<feature type="transmembrane region" description="Helical" evidence="6">
    <location>
        <begin position="87"/>
        <end position="111"/>
    </location>
</feature>
<evidence type="ECO:0000256" key="5">
    <source>
        <dbReference type="SAM" id="MobiDB-lite"/>
    </source>
</evidence>
<evidence type="ECO:0000256" key="1">
    <source>
        <dbReference type="ARBA" id="ARBA00004167"/>
    </source>
</evidence>